<dbReference type="InterPro" id="IPR029063">
    <property type="entry name" value="SAM-dependent_MTases_sf"/>
</dbReference>
<protein>
    <submittedName>
        <fullName evidence="7">23S rRNA (Uracil(1939)-C(5))-methyltransferase RlmD</fullName>
        <ecNumber evidence="7">2.1.1.190</ecNumber>
    </submittedName>
</protein>
<dbReference type="Proteomes" id="UP000886748">
    <property type="component" value="Unassembled WGS sequence"/>
</dbReference>
<dbReference type="PANTHER" id="PTHR11061:SF30">
    <property type="entry name" value="TRNA (URACIL(54)-C(5))-METHYLTRANSFERASE"/>
    <property type="match status" value="1"/>
</dbReference>
<dbReference type="Pfam" id="PF01938">
    <property type="entry name" value="TRAM"/>
    <property type="match status" value="1"/>
</dbReference>
<dbReference type="GO" id="GO:0070041">
    <property type="term" value="F:rRNA (uridine-C5-)-methyltransferase activity"/>
    <property type="evidence" value="ECO:0007669"/>
    <property type="project" value="TreeGrafter"/>
</dbReference>
<keyword evidence="1 4" id="KW-0489">Methyltransferase</keyword>
<evidence type="ECO:0000256" key="3">
    <source>
        <dbReference type="ARBA" id="ARBA00022691"/>
    </source>
</evidence>
<accession>A0A9D1MZ36</accession>
<gene>
    <name evidence="7" type="primary">rlmD</name>
    <name evidence="7" type="ORF">IAD26_02925</name>
</gene>
<keyword evidence="2 4" id="KW-0808">Transferase</keyword>
<dbReference type="SUPFAM" id="SSF50249">
    <property type="entry name" value="Nucleic acid-binding proteins"/>
    <property type="match status" value="1"/>
</dbReference>
<feature type="binding site" evidence="4">
    <location>
        <position position="318"/>
    </location>
    <ligand>
        <name>S-adenosyl-L-methionine</name>
        <dbReference type="ChEBI" id="CHEBI:59789"/>
    </ligand>
</feature>
<comment type="caution">
    <text evidence="7">The sequence shown here is derived from an EMBL/GenBank/DDBJ whole genome shotgun (WGS) entry which is preliminary data.</text>
</comment>
<organism evidence="7 8">
    <name type="scientific">Candidatus Limenecus avicola</name>
    <dbReference type="NCBI Taxonomy" id="2840847"/>
    <lineage>
        <taxon>Bacteria</taxon>
        <taxon>Bacillati</taxon>
        <taxon>Bacillota</taxon>
        <taxon>Clostridia</taxon>
        <taxon>Eubacteriales</taxon>
        <taxon>Clostridiaceae</taxon>
        <taxon>Clostridiaceae incertae sedis</taxon>
        <taxon>Candidatus Limenecus</taxon>
    </lineage>
</organism>
<dbReference type="PROSITE" id="PS01230">
    <property type="entry name" value="TRMA_1"/>
    <property type="match status" value="1"/>
</dbReference>
<comment type="similarity">
    <text evidence="4">Belongs to the class I-like SAM-binding methyltransferase superfamily. RNA M5U methyltransferase family.</text>
</comment>
<dbReference type="EMBL" id="DVOD01000020">
    <property type="protein sequence ID" value="HIU92070.1"/>
    <property type="molecule type" value="Genomic_DNA"/>
</dbReference>
<dbReference type="NCBIfam" id="TIGR00479">
    <property type="entry name" value="rumA"/>
    <property type="match status" value="1"/>
</dbReference>
<evidence type="ECO:0000256" key="4">
    <source>
        <dbReference type="PROSITE-ProRule" id="PRU01024"/>
    </source>
</evidence>
<evidence type="ECO:0000256" key="5">
    <source>
        <dbReference type="PROSITE-ProRule" id="PRU10015"/>
    </source>
</evidence>
<dbReference type="EC" id="2.1.1.190" evidence="7"/>
<feature type="active site" evidence="5">
    <location>
        <position position="414"/>
    </location>
</feature>
<dbReference type="InterPro" id="IPR002792">
    <property type="entry name" value="TRAM_dom"/>
</dbReference>
<dbReference type="SUPFAM" id="SSF53335">
    <property type="entry name" value="S-adenosyl-L-methionine-dependent methyltransferases"/>
    <property type="match status" value="1"/>
</dbReference>
<dbReference type="AlphaFoldDB" id="A0A9D1MZ36"/>
<sequence>MFKCSDIVELSPDKAVYEGDALAKVEGFPVFVQGGCPGDRLKVKIVKANKNYANAVIEEILEPSPHRVKPFCPLHNVCGGCGWQHMDYKFQLEQKRNIVQETVKKITGLDIEVKPVLPSPQTREFRSKVQYPVSQTKVSKRLLAGYYKRGSHELVNIKYCPIQPKIIDKITEFIRNKAQELGISGYNENIKKGFKGELRHIVYRFSKSKNECIIIFVVNDTKLSEKFKNLAKKVMAEFAHVKGCLINYNTTNSNLILSGDTRKIQGENHVIEEIDGKVFKISANSFFQVNIGSAENIFNTVKEIIQTNYPSSRILDAYSGVSSFGIWLSDIAKEVVSVEEAPSATKDAADNVKLNNVTNLTALNGDAKKIFEQLVEKGEKFDVTVLDPPRKGCEKESLDYAIKLSEKAIVYVSCNPSTLARDLKYLHENGFTTRYIQPVDMFCHSYHIESVAWLEKN</sequence>
<evidence type="ECO:0000313" key="8">
    <source>
        <dbReference type="Proteomes" id="UP000886748"/>
    </source>
</evidence>
<dbReference type="InterPro" id="IPR030390">
    <property type="entry name" value="MeTrfase_TrmA_AS"/>
</dbReference>
<feature type="binding site" evidence="4">
    <location>
        <position position="339"/>
    </location>
    <ligand>
        <name>S-adenosyl-L-methionine</name>
        <dbReference type="ChEBI" id="CHEBI:59789"/>
    </ligand>
</feature>
<reference evidence="7" key="2">
    <citation type="journal article" date="2021" name="PeerJ">
        <title>Extensive microbial diversity within the chicken gut microbiome revealed by metagenomics and culture.</title>
        <authorList>
            <person name="Gilroy R."/>
            <person name="Ravi A."/>
            <person name="Getino M."/>
            <person name="Pursley I."/>
            <person name="Horton D.L."/>
            <person name="Alikhan N.F."/>
            <person name="Baker D."/>
            <person name="Gharbi K."/>
            <person name="Hall N."/>
            <person name="Watson M."/>
            <person name="Adriaenssens E.M."/>
            <person name="Foster-Nyarko E."/>
            <person name="Jarju S."/>
            <person name="Secka A."/>
            <person name="Antonio M."/>
            <person name="Oren A."/>
            <person name="Chaudhuri R.R."/>
            <person name="La Ragione R."/>
            <person name="Hildebrand F."/>
            <person name="Pallen M.J."/>
        </authorList>
    </citation>
    <scope>NUCLEOTIDE SEQUENCE</scope>
    <source>
        <strain evidence="7">CHK154-7741</strain>
    </source>
</reference>
<name>A0A9D1MZ36_9CLOT</name>
<feature type="domain" description="TRAM" evidence="6">
    <location>
        <begin position="1"/>
        <end position="59"/>
    </location>
</feature>
<dbReference type="Gene3D" id="2.40.50.140">
    <property type="entry name" value="Nucleic acid-binding proteins"/>
    <property type="match status" value="1"/>
</dbReference>
<dbReference type="GO" id="GO:0070475">
    <property type="term" value="P:rRNA base methylation"/>
    <property type="evidence" value="ECO:0007669"/>
    <property type="project" value="TreeGrafter"/>
</dbReference>
<proteinExistence type="inferred from homology"/>
<keyword evidence="3 4" id="KW-0949">S-adenosyl-L-methionine</keyword>
<evidence type="ECO:0000256" key="1">
    <source>
        <dbReference type="ARBA" id="ARBA00022603"/>
    </source>
</evidence>
<dbReference type="Pfam" id="PF05958">
    <property type="entry name" value="tRNA_U5-meth_tr"/>
    <property type="match status" value="1"/>
</dbReference>
<dbReference type="PANTHER" id="PTHR11061">
    <property type="entry name" value="RNA M5U METHYLTRANSFERASE"/>
    <property type="match status" value="1"/>
</dbReference>
<dbReference type="Gene3D" id="3.40.50.150">
    <property type="entry name" value="Vaccinia Virus protein VP39"/>
    <property type="match status" value="1"/>
</dbReference>
<evidence type="ECO:0000256" key="2">
    <source>
        <dbReference type="ARBA" id="ARBA00022679"/>
    </source>
</evidence>
<feature type="binding site" evidence="4">
    <location>
        <position position="387"/>
    </location>
    <ligand>
        <name>S-adenosyl-L-methionine</name>
        <dbReference type="ChEBI" id="CHEBI:59789"/>
    </ligand>
</feature>
<evidence type="ECO:0000259" key="6">
    <source>
        <dbReference type="PROSITE" id="PS50926"/>
    </source>
</evidence>
<dbReference type="CDD" id="cd02440">
    <property type="entry name" value="AdoMet_MTases"/>
    <property type="match status" value="1"/>
</dbReference>
<evidence type="ECO:0000313" key="7">
    <source>
        <dbReference type="EMBL" id="HIU92070.1"/>
    </source>
</evidence>
<feature type="binding site" evidence="4">
    <location>
        <position position="288"/>
    </location>
    <ligand>
        <name>S-adenosyl-L-methionine</name>
        <dbReference type="ChEBI" id="CHEBI:59789"/>
    </ligand>
</feature>
<dbReference type="PROSITE" id="PS51687">
    <property type="entry name" value="SAM_MT_RNA_M5U"/>
    <property type="match status" value="1"/>
</dbReference>
<reference evidence="7" key="1">
    <citation type="submission" date="2020-10" db="EMBL/GenBank/DDBJ databases">
        <authorList>
            <person name="Gilroy R."/>
        </authorList>
    </citation>
    <scope>NUCLEOTIDE SEQUENCE</scope>
    <source>
        <strain evidence="7">CHK154-7741</strain>
    </source>
</reference>
<dbReference type="InterPro" id="IPR010280">
    <property type="entry name" value="U5_MeTrfase_fam"/>
</dbReference>
<dbReference type="Gene3D" id="2.40.50.1070">
    <property type="match status" value="1"/>
</dbReference>
<dbReference type="PROSITE" id="PS50926">
    <property type="entry name" value="TRAM"/>
    <property type="match status" value="1"/>
</dbReference>
<dbReference type="InterPro" id="IPR012340">
    <property type="entry name" value="NA-bd_OB-fold"/>
</dbReference>
<feature type="active site" description="Nucleophile" evidence="4">
    <location>
        <position position="414"/>
    </location>
</feature>